<protein>
    <submittedName>
        <fullName evidence="5">Uncharacterized protein</fullName>
    </submittedName>
</protein>
<dbReference type="GeneID" id="136820530"/>
<feature type="compositionally biased region" description="Basic and acidic residues" evidence="2">
    <location>
        <begin position="1031"/>
        <end position="1046"/>
    </location>
</feature>
<feature type="domain" description="PLAT" evidence="3">
    <location>
        <begin position="452"/>
        <end position="572"/>
    </location>
</feature>
<feature type="compositionally biased region" description="Acidic residues" evidence="2">
    <location>
        <begin position="1073"/>
        <end position="1087"/>
    </location>
</feature>
<dbReference type="InterPro" id="IPR052970">
    <property type="entry name" value="Inner_ear_hair_cell_LOXHD"/>
</dbReference>
<feature type="compositionally biased region" description="Low complexity" evidence="2">
    <location>
        <begin position="290"/>
        <end position="300"/>
    </location>
</feature>
<feature type="compositionally biased region" description="Basic and acidic residues" evidence="2">
    <location>
        <begin position="989"/>
        <end position="998"/>
    </location>
</feature>
<feature type="compositionally biased region" description="Low complexity" evidence="2">
    <location>
        <begin position="261"/>
        <end position="272"/>
    </location>
</feature>
<feature type="domain" description="Doublecortin" evidence="4">
    <location>
        <begin position="7"/>
        <end position="89"/>
    </location>
</feature>
<reference evidence="5" key="1">
    <citation type="submission" date="2021-01" db="UniProtKB">
        <authorList>
            <consortium name="EnsemblMetazoa"/>
        </authorList>
    </citation>
    <scope>IDENTIFICATION</scope>
</reference>
<dbReference type="InterPro" id="IPR008999">
    <property type="entry name" value="Actin-crosslinking"/>
</dbReference>
<dbReference type="PROSITE" id="PS50095">
    <property type="entry name" value="PLAT"/>
    <property type="match status" value="4"/>
</dbReference>
<dbReference type="SUPFAM" id="SSF49723">
    <property type="entry name" value="Lipase/lipooxygenase domain (PLAT/LH2 domain)"/>
    <property type="match status" value="4"/>
</dbReference>
<dbReference type="Gene3D" id="2.80.10.50">
    <property type="match status" value="1"/>
</dbReference>
<dbReference type="InterPro" id="IPR003533">
    <property type="entry name" value="Doublecortin_dom"/>
</dbReference>
<dbReference type="Pfam" id="PF01477">
    <property type="entry name" value="PLAT"/>
    <property type="match status" value="4"/>
</dbReference>
<dbReference type="Gene3D" id="2.60.60.20">
    <property type="entry name" value="PLAT/LH2 domain"/>
    <property type="match status" value="3"/>
</dbReference>
<dbReference type="EnsemblMetazoa" id="CLYHEMT019916.2">
    <property type="protein sequence ID" value="CLYHEMP019916.2"/>
    <property type="gene ID" value="CLYHEMG019916"/>
</dbReference>
<dbReference type="PANTHER" id="PTHR45901">
    <property type="entry name" value="PROTEIN CBG12474"/>
    <property type="match status" value="1"/>
</dbReference>
<proteinExistence type="predicted"/>
<sequence>MTQSDSKRIEIFKDGDINFNAVPITVNEKRYGNFDVLLDDLSSRVPLPYGVRNIYTPMGRNRVDEIDDLVDGKQYVATSQRKIKRLEYGTKRNAKKPFIIPRPPSNLRYRSANKEEKLFVKRRQPKMLTVVSNENQDNMTRFVLTPKMENFGMVLQDLSTALRLNGGPVAALVNTEGQKISSCEQLYNSGDTVIAHSRLTMKSDSARSEPDGRRRQSSSKYKKNAYSARVRKSDIEKLLQPKKSARQPERNSSRSNKGKATSRSTDRSLSSSQNGGVKKTARNNGGGGTTSRTNGMTSSRADASEKSSKKQAKKKSEKKKECLWLVTLQTSDIDGAYSDNTAYITLYGEKGKTSEYHLGVPPHTGAYFKGSTNEVEIKVEEVGELYKIRLGHDDDGVSLGWHLQNIILTNLETNDEYLFEVNTWLSRDHGDGEIIKEFAAAQDSAREALKTVTYQVRTYTSDQMDKQCDMDSNIFINIFGERGDTGKRQLINRTQNKTHFKSGQEDVFKIKAISLGPIEKIEMTNDNSGENSALLLEKIKIKEISSFMEYSFTCQKWLKETKPVPSEYYDSDADFGDDDDIGESEEKEKGELNLILYPGDEEDNGDATKESIAIEENEEPHHFDLEDAKKEMFLISTQSGHSVCFHQEKNKFHGKGCSKECCTCVLSNGGDEFTRLVHLMSCDGHLAIDEENVVLTKGNPGLLNEFNVQVNEQNQISFESVVFNGVYLGCDNYGKIAVASENAPERLFTVKCKSGMRDGNTIRFVEPKSEKLIGVNSETSELELIENTKKKKELQAATFIVHKTEGTLRTFRNKQNGKYIVLTEDDIFCCSDSKPSKACSFKVRRQGDGLFVKLEMKDERGKYLCVGNDGELIVESEDENKTNCFHVKIVKVAPSQQKSESKSENEDPICEYPFPDDDEEEKEEENKEEEKEPEDTEDKDSLLGSSGNEDDADDEVLYRDDTFASGGSDTESEDSDDKSGKSDEDENKEEVRADSAKEEESEVSDIGSDKESDEEDDEAKNEDEKEEENIEQNKEEEQQEEAKSEVDDLEELSDTEEDKIRKEQEKPIKSQEESDVENVEEESDTEEEKIKKEQKENEKEEEPIKSQHESEVEDLEEDSDTEEEKIQKEEKENGKKEEPIKSQEESDVENVEEVSDTEEEKIKKEEKENEKEKSLEPKEDFSRPIGPLTRRQTDGHIMKKRSGANKSKGDSLERPSTAKASLKSPSPPASAKQTRTRNFQNRKVSRRHTESQFIQMEENEDENGPKHPKGDSNERPGTAPQKFARHPEEAENTSKRAPSRIQSARKPATPKQLSVAQEETSRPCSSPVRPDRHPAMGRFSPLRSISALQDDSQQRPPSSGRPISVPVDRAEYNPSNTIGEQDIDENDTNRRTPSPTPPRDDQDKEEKDQDKEEGEQDKEEGEQDKEEGEHDKEEGEQAKEGKEQAKEGDEEEKEDEEVDAKLKEFNWKVLVSTGNDDDAGTSSNVSIMLFGSKGQSEYKVLGLPDRKTGMTFQRGKTKVFDIKTQNIGKLKKIRVMHDQSGNEPDWKLRKLTLENKSSQAKDTKFILPCNRWLSEREGDHSTVREIPVDHKKTPVSLYRIHVETGDMENETIDPKLFVDLHGTEGETGERLLNTNGTSFKRNTVSEMLLECVSIGDLKSIILRNAEAGEKALRVRSVTIEKANSKEMKHAECNCWLSDKEGPSQEFNLRNKETKKSKSTASLEEFENSKDETPDQSVDSSDDPKDSKNAKSEKDLNNMDSEPESATKAKNGDQKSDSPEINDYPKKEESSIKKDEEDYAKNDSAKETENESPHKEDSPKKLNNKKEDFPSKKENSTNKKDSPGNNSHEKIPHDKENEPEKKNEKIKDEELKHETNLKEKDTESGKNSDESGKKKNPDKDNQGPEKPKKESNDKINEKDSANQKAFMQESANQKPPVQESANHKPSMQESANQKPSMQESANHKPSMQESANQKPSERESANHKQSEVESANHKPSVQESANQKPSERESANHKPSI</sequence>
<feature type="compositionally biased region" description="Basic and acidic residues" evidence="2">
    <location>
        <begin position="1974"/>
        <end position="1991"/>
    </location>
</feature>
<dbReference type="InterPro" id="IPR036392">
    <property type="entry name" value="PLAT/LH2_dom_sf"/>
</dbReference>
<feature type="compositionally biased region" description="Basic and acidic residues" evidence="2">
    <location>
        <begin position="1160"/>
        <end position="1182"/>
    </location>
</feature>
<feature type="compositionally biased region" description="Polar residues" evidence="2">
    <location>
        <begin position="1346"/>
        <end position="1357"/>
    </location>
</feature>
<dbReference type="SUPFAM" id="SSF89837">
    <property type="entry name" value="Doublecortin (DC)"/>
    <property type="match status" value="2"/>
</dbReference>
<feature type="compositionally biased region" description="Basic and acidic residues" evidence="2">
    <location>
        <begin position="2004"/>
        <end position="2016"/>
    </location>
</feature>
<dbReference type="Gene3D" id="2.40.180.10">
    <property type="entry name" value="Catalase core domain"/>
    <property type="match status" value="1"/>
</dbReference>
<feature type="domain" description="PLAT" evidence="3">
    <location>
        <begin position="322"/>
        <end position="439"/>
    </location>
</feature>
<dbReference type="Proteomes" id="UP000594262">
    <property type="component" value="Unplaced"/>
</dbReference>
<evidence type="ECO:0000256" key="1">
    <source>
        <dbReference type="PROSITE-ProRule" id="PRU00152"/>
    </source>
</evidence>
<dbReference type="OrthoDB" id="6022721at2759"/>
<feature type="compositionally biased region" description="Basic and acidic residues" evidence="2">
    <location>
        <begin position="1398"/>
        <end position="1410"/>
    </location>
</feature>
<organism evidence="5 6">
    <name type="scientific">Clytia hemisphaerica</name>
    <dbReference type="NCBI Taxonomy" id="252671"/>
    <lineage>
        <taxon>Eukaryota</taxon>
        <taxon>Metazoa</taxon>
        <taxon>Cnidaria</taxon>
        <taxon>Hydrozoa</taxon>
        <taxon>Hydroidolina</taxon>
        <taxon>Leptothecata</taxon>
        <taxon>Obeliida</taxon>
        <taxon>Clytiidae</taxon>
        <taxon>Clytia</taxon>
    </lineage>
</organism>
<feature type="compositionally biased region" description="Acidic residues" evidence="2">
    <location>
        <begin position="569"/>
        <end position="583"/>
    </location>
</feature>
<feature type="compositionally biased region" description="Polar residues" evidence="2">
    <location>
        <begin position="1921"/>
        <end position="1973"/>
    </location>
</feature>
<feature type="region of interest" description="Disordered" evidence="2">
    <location>
        <begin position="895"/>
        <end position="1460"/>
    </location>
</feature>
<evidence type="ECO:0000259" key="3">
    <source>
        <dbReference type="PROSITE" id="PS50095"/>
    </source>
</evidence>
<dbReference type="PANTHER" id="PTHR45901:SF7">
    <property type="entry name" value="OXYGEN-REGULATED PROTEIN 1"/>
    <property type="match status" value="1"/>
</dbReference>
<evidence type="ECO:0000313" key="5">
    <source>
        <dbReference type="EnsemblMetazoa" id="CLYHEMP019916.2"/>
    </source>
</evidence>
<dbReference type="SUPFAM" id="SSF50405">
    <property type="entry name" value="Actin-crosslinking proteins"/>
    <property type="match status" value="1"/>
</dbReference>
<comment type="caution">
    <text evidence="1">Lacks conserved residue(s) required for the propagation of feature annotation.</text>
</comment>
<dbReference type="GO" id="GO:0035556">
    <property type="term" value="P:intracellular signal transduction"/>
    <property type="evidence" value="ECO:0007669"/>
    <property type="project" value="InterPro"/>
</dbReference>
<feature type="compositionally biased region" description="Basic and acidic residues" evidence="2">
    <location>
        <begin position="1058"/>
        <end position="1072"/>
    </location>
</feature>
<dbReference type="SMART" id="SM00537">
    <property type="entry name" value="DCX"/>
    <property type="match status" value="1"/>
</dbReference>
<feature type="compositionally biased region" description="Basic and acidic residues" evidence="2">
    <location>
        <begin position="1764"/>
        <end position="1920"/>
    </location>
</feature>
<dbReference type="RefSeq" id="XP_066932827.1">
    <property type="nucleotide sequence ID" value="XM_067076726.1"/>
</dbReference>
<feature type="compositionally biased region" description="Polar residues" evidence="2">
    <location>
        <begin position="1992"/>
        <end position="2003"/>
    </location>
</feature>
<name>A0A7M6DPB5_9CNID</name>
<evidence type="ECO:0000259" key="4">
    <source>
        <dbReference type="PROSITE" id="PS50309"/>
    </source>
</evidence>
<feature type="domain" description="PLAT" evidence="3">
    <location>
        <begin position="1596"/>
        <end position="1710"/>
    </location>
</feature>
<evidence type="ECO:0000256" key="2">
    <source>
        <dbReference type="SAM" id="MobiDB-lite"/>
    </source>
</evidence>
<feature type="compositionally biased region" description="Basic and acidic residues" evidence="2">
    <location>
        <begin position="1285"/>
        <end position="1294"/>
    </location>
</feature>
<feature type="compositionally biased region" description="Basic and acidic residues" evidence="2">
    <location>
        <begin position="1427"/>
        <end position="1447"/>
    </location>
</feature>
<feature type="compositionally biased region" description="Acidic residues" evidence="2">
    <location>
        <begin position="1111"/>
        <end position="1123"/>
    </location>
</feature>
<dbReference type="SMART" id="SM00308">
    <property type="entry name" value="LH2"/>
    <property type="match status" value="3"/>
</dbReference>
<feature type="compositionally biased region" description="Basic and acidic residues" evidence="2">
    <location>
        <begin position="204"/>
        <end position="214"/>
    </location>
</feature>
<keyword evidence="6" id="KW-1185">Reference proteome</keyword>
<feature type="region of interest" description="Disordered" evidence="2">
    <location>
        <begin position="1698"/>
        <end position="2016"/>
    </location>
</feature>
<feature type="region of interest" description="Disordered" evidence="2">
    <location>
        <begin position="568"/>
        <end position="592"/>
    </location>
</feature>
<feature type="compositionally biased region" description="Basic and acidic residues" evidence="2">
    <location>
        <begin position="1124"/>
        <end position="1144"/>
    </location>
</feature>
<feature type="compositionally biased region" description="Acidic residues" evidence="2">
    <location>
        <begin position="1047"/>
        <end position="1057"/>
    </location>
</feature>
<feature type="compositionally biased region" description="Basic and acidic residues" evidence="2">
    <location>
        <begin position="1263"/>
        <end position="1274"/>
    </location>
</feature>
<dbReference type="InterPro" id="IPR001024">
    <property type="entry name" value="PLAT/LH2_dom"/>
</dbReference>
<feature type="region of interest" description="Disordered" evidence="2">
    <location>
        <begin position="198"/>
        <end position="314"/>
    </location>
</feature>
<evidence type="ECO:0000313" key="6">
    <source>
        <dbReference type="Proteomes" id="UP000594262"/>
    </source>
</evidence>
<dbReference type="PROSITE" id="PS50309">
    <property type="entry name" value="DC"/>
    <property type="match status" value="1"/>
</dbReference>
<dbReference type="InterPro" id="IPR036572">
    <property type="entry name" value="Doublecortin_dom_sf"/>
</dbReference>
<feature type="compositionally biased region" description="Low complexity" evidence="2">
    <location>
        <begin position="1215"/>
        <end position="1232"/>
    </location>
</feature>
<feature type="compositionally biased region" description="Basic and acidic residues" evidence="2">
    <location>
        <begin position="1088"/>
        <end position="1110"/>
    </location>
</feature>
<feature type="compositionally biased region" description="Basic and acidic residues" evidence="2">
    <location>
        <begin position="1698"/>
        <end position="1715"/>
    </location>
</feature>
<feature type="compositionally biased region" description="Acidic residues" evidence="2">
    <location>
        <begin position="906"/>
        <end position="923"/>
    </location>
</feature>
<feature type="compositionally biased region" description="Basic and acidic residues" evidence="2">
    <location>
        <begin position="1741"/>
        <end position="1756"/>
    </location>
</feature>
<feature type="compositionally biased region" description="Acidic residues" evidence="2">
    <location>
        <begin position="1411"/>
        <end position="1426"/>
    </location>
</feature>
<feature type="compositionally biased region" description="Polar residues" evidence="2">
    <location>
        <begin position="1311"/>
        <end position="1324"/>
    </location>
</feature>
<accession>A0A7M6DPB5</accession>
<feature type="compositionally biased region" description="Acidic residues" evidence="2">
    <location>
        <begin position="1011"/>
        <end position="1030"/>
    </location>
</feature>
<dbReference type="Gene3D" id="3.10.20.230">
    <property type="entry name" value="Doublecortin domain"/>
    <property type="match status" value="2"/>
</dbReference>
<feature type="compositionally biased region" description="Acidic residues" evidence="2">
    <location>
        <begin position="1145"/>
        <end position="1159"/>
    </location>
</feature>
<feature type="compositionally biased region" description="Acidic residues" evidence="2">
    <location>
        <begin position="1448"/>
        <end position="1458"/>
    </location>
</feature>
<feature type="domain" description="PLAT" evidence="3">
    <location>
        <begin position="1465"/>
        <end position="1587"/>
    </location>
</feature>
<dbReference type="Pfam" id="PF03607">
    <property type="entry name" value="DCX"/>
    <property type="match status" value="1"/>
</dbReference>